<protein>
    <recommendedName>
        <fullName evidence="4">Secreted protein</fullName>
    </recommendedName>
</protein>
<reference evidence="2" key="1">
    <citation type="thesis" date="2020" institute="ProQuest LLC" country="789 East Eisenhower Parkway, Ann Arbor, MI, USA">
        <title>Comparative Genomics and Chromosome Evolution.</title>
        <authorList>
            <person name="Mudd A.B."/>
        </authorList>
    </citation>
    <scope>NUCLEOTIDE SEQUENCE</scope>
    <source>
        <strain evidence="2">1538</strain>
        <tissue evidence="2">Blood</tissue>
    </source>
</reference>
<accession>A0AAV3A714</accession>
<comment type="caution">
    <text evidence="2">The sequence shown here is derived from an EMBL/GenBank/DDBJ whole genome shotgun (WGS) entry which is preliminary data.</text>
</comment>
<proteinExistence type="predicted"/>
<sequence length="91" mass="10603">MYIWCCIHNACYCMLHLGWMNGSTKCTTPTIKPPLCCCALEMLHWGAMQNDWHGVAPRHKMRTAMCYGNTYNTLIAYYQNANISWPLWPKQ</sequence>
<dbReference type="EMBL" id="DYDO01000008">
    <property type="protein sequence ID" value="DBA19245.1"/>
    <property type="molecule type" value="Genomic_DNA"/>
</dbReference>
<gene>
    <name evidence="2" type="ORF">GDO54_015109</name>
</gene>
<keyword evidence="3" id="KW-1185">Reference proteome</keyword>
<evidence type="ECO:0008006" key="4">
    <source>
        <dbReference type="Google" id="ProtNLM"/>
    </source>
</evidence>
<feature type="chain" id="PRO_5044010871" description="Secreted protein" evidence="1">
    <location>
        <begin position="27"/>
        <end position="91"/>
    </location>
</feature>
<dbReference type="Proteomes" id="UP001181693">
    <property type="component" value="Unassembled WGS sequence"/>
</dbReference>
<name>A0AAV3A714_PYXAD</name>
<keyword evidence="1" id="KW-0732">Signal</keyword>
<evidence type="ECO:0000313" key="2">
    <source>
        <dbReference type="EMBL" id="DBA19245.1"/>
    </source>
</evidence>
<evidence type="ECO:0000256" key="1">
    <source>
        <dbReference type="SAM" id="SignalP"/>
    </source>
</evidence>
<organism evidence="2 3">
    <name type="scientific">Pyxicephalus adspersus</name>
    <name type="common">African bullfrog</name>
    <dbReference type="NCBI Taxonomy" id="30357"/>
    <lineage>
        <taxon>Eukaryota</taxon>
        <taxon>Metazoa</taxon>
        <taxon>Chordata</taxon>
        <taxon>Craniata</taxon>
        <taxon>Vertebrata</taxon>
        <taxon>Euteleostomi</taxon>
        <taxon>Amphibia</taxon>
        <taxon>Batrachia</taxon>
        <taxon>Anura</taxon>
        <taxon>Neobatrachia</taxon>
        <taxon>Ranoidea</taxon>
        <taxon>Pyxicephalidae</taxon>
        <taxon>Pyxicephalinae</taxon>
        <taxon>Pyxicephalus</taxon>
    </lineage>
</organism>
<feature type="signal peptide" evidence="1">
    <location>
        <begin position="1"/>
        <end position="26"/>
    </location>
</feature>
<dbReference type="AlphaFoldDB" id="A0AAV3A714"/>
<evidence type="ECO:0000313" key="3">
    <source>
        <dbReference type="Proteomes" id="UP001181693"/>
    </source>
</evidence>